<evidence type="ECO:0000313" key="3">
    <source>
        <dbReference type="Proteomes" id="UP000002007"/>
    </source>
</evidence>
<organism evidence="2 3">
    <name type="scientific">Renibacterium salmoninarum (strain ATCC 33209 / DSM 20767 / JCM 11484 / NBRC 15589 / NCIMB 2235)</name>
    <dbReference type="NCBI Taxonomy" id="288705"/>
    <lineage>
        <taxon>Bacteria</taxon>
        <taxon>Bacillati</taxon>
        <taxon>Actinomycetota</taxon>
        <taxon>Actinomycetes</taxon>
        <taxon>Micrococcales</taxon>
        <taxon>Micrococcaceae</taxon>
        <taxon>Renibacterium</taxon>
    </lineage>
</organism>
<gene>
    <name evidence="2" type="ordered locus">RSal33209_0283</name>
</gene>
<evidence type="ECO:0000259" key="1">
    <source>
        <dbReference type="Pfam" id="PF13761"/>
    </source>
</evidence>
<accession>A9WM51</accession>
<dbReference type="STRING" id="288705.RSal33209_0283"/>
<evidence type="ECO:0000313" key="2">
    <source>
        <dbReference type="EMBL" id="ABY22039.1"/>
    </source>
</evidence>
<dbReference type="Pfam" id="PF13761">
    <property type="entry name" value="DUF4166"/>
    <property type="match status" value="1"/>
</dbReference>
<dbReference type="KEGG" id="rsa:RSal33209_0283"/>
<proteinExistence type="predicted"/>
<sequence length="103" mass="11637">MVDVITAERDGSLVDHLGKHGWLAASLRAEAAQGAMQLSSERIRFRVPGGWLPVPKAIAPLVRITERFEPGTGKQHVRMRLSQPQLGLLYEYDGEFSYWRESF</sequence>
<protein>
    <recommendedName>
        <fullName evidence="1">DUF4166 domain-containing protein</fullName>
    </recommendedName>
</protein>
<dbReference type="HOGENOM" id="CLU_2261509_0_0_11"/>
<dbReference type="EMBL" id="CP000910">
    <property type="protein sequence ID" value="ABY22039.1"/>
    <property type="molecule type" value="Genomic_DNA"/>
</dbReference>
<feature type="domain" description="DUF4166" evidence="1">
    <location>
        <begin position="7"/>
        <end position="96"/>
    </location>
</feature>
<reference evidence="3" key="1">
    <citation type="journal article" date="2008" name="J. Bacteriol.">
        <title>Genome sequence of the fish pathogen Renibacterium salmoninarum suggests reductive evolution away from an environmental Arthrobacter ancestor.</title>
        <authorList>
            <person name="Wiens G.D."/>
            <person name="Rockey D.D."/>
            <person name="Wu Z."/>
            <person name="Chang J."/>
            <person name="Levy R."/>
            <person name="Crane S."/>
            <person name="Chen D.S."/>
            <person name="Capri G.R."/>
            <person name="Burnett J.R."/>
            <person name="Sudheesh P.S."/>
            <person name="Schipma M.J."/>
            <person name="Burd H."/>
            <person name="Bhattacharyya A."/>
            <person name="Rhodes L.D."/>
            <person name="Kaul R."/>
            <person name="Strom M.S."/>
        </authorList>
    </citation>
    <scope>NUCLEOTIDE SEQUENCE [LARGE SCALE GENOMIC DNA]</scope>
    <source>
        <strain evidence="3">ATCC 33209 / DSM 20767 / JCM 11484 / NBRC 15589 / NCIMB 2235</strain>
    </source>
</reference>
<keyword evidence="3" id="KW-1185">Reference proteome</keyword>
<dbReference type="InterPro" id="IPR025311">
    <property type="entry name" value="DUF4166"/>
</dbReference>
<name>A9WM51_RENSM</name>
<dbReference type="AlphaFoldDB" id="A9WM51"/>
<dbReference type="Proteomes" id="UP000002007">
    <property type="component" value="Chromosome"/>
</dbReference>